<keyword evidence="1" id="KW-0732">Signal</keyword>
<accession>A0A2M9B5V0</accession>
<evidence type="ECO:0000256" key="1">
    <source>
        <dbReference type="SAM" id="SignalP"/>
    </source>
</evidence>
<feature type="chain" id="PRO_5014980589" evidence="1">
    <location>
        <begin position="23"/>
        <end position="192"/>
    </location>
</feature>
<dbReference type="AlphaFoldDB" id="A0A2M9B5V0"/>
<proteinExistence type="predicted"/>
<evidence type="ECO:0000259" key="2">
    <source>
        <dbReference type="Pfam" id="PF14730"/>
    </source>
</evidence>
<organism evidence="3 4">
    <name type="scientific">Hymenobacter chitinivorans DSM 11115</name>
    <dbReference type="NCBI Taxonomy" id="1121954"/>
    <lineage>
        <taxon>Bacteria</taxon>
        <taxon>Pseudomonadati</taxon>
        <taxon>Bacteroidota</taxon>
        <taxon>Cytophagia</taxon>
        <taxon>Cytophagales</taxon>
        <taxon>Hymenobacteraceae</taxon>
        <taxon>Hymenobacter</taxon>
    </lineage>
</organism>
<name>A0A2M9B5V0_9BACT</name>
<feature type="signal peptide" evidence="1">
    <location>
        <begin position="1"/>
        <end position="22"/>
    </location>
</feature>
<feature type="domain" description="DUF4468" evidence="2">
    <location>
        <begin position="32"/>
        <end position="118"/>
    </location>
</feature>
<sequence length="192" mass="20764">MKKVLFGLMFACLLASAPAARAQDGSGASVSYTENVLAEEVGKEVLYRRALEWTESHFSYGPKTGAKADPAAGMVRVTGTGKVKPVATNGKEQEQTIRFDFVFRASDKGYEYSVGSFRLVPDPAKPDETVMLSDYIAKLAAERSNGKTFNDRRVTAQANNLASEAAMSFRSFMNTMPAAEESTVGIPANDKD</sequence>
<evidence type="ECO:0000313" key="4">
    <source>
        <dbReference type="Proteomes" id="UP000228535"/>
    </source>
</evidence>
<dbReference type="Proteomes" id="UP000228535">
    <property type="component" value="Unassembled WGS sequence"/>
</dbReference>
<comment type="caution">
    <text evidence="3">The sequence shown here is derived from an EMBL/GenBank/DDBJ whole genome shotgun (WGS) entry which is preliminary data.</text>
</comment>
<reference evidence="3 4" key="1">
    <citation type="submission" date="2017-11" db="EMBL/GenBank/DDBJ databases">
        <title>Genomic Encyclopedia of Archaeal and Bacterial Type Strains, Phase II (KMG-II): From Individual Species to Whole Genera.</title>
        <authorList>
            <person name="Goeker M."/>
        </authorList>
    </citation>
    <scope>NUCLEOTIDE SEQUENCE [LARGE SCALE GENOMIC DNA]</scope>
    <source>
        <strain evidence="3 4">DSM 11115</strain>
    </source>
</reference>
<keyword evidence="4" id="KW-1185">Reference proteome</keyword>
<dbReference type="EMBL" id="PGFA01000003">
    <property type="protein sequence ID" value="PJJ53320.1"/>
    <property type="molecule type" value="Genomic_DNA"/>
</dbReference>
<dbReference type="InterPro" id="IPR027823">
    <property type="entry name" value="DUF4468"/>
</dbReference>
<gene>
    <name evidence="3" type="ORF">CLV45_3981</name>
</gene>
<evidence type="ECO:0000313" key="3">
    <source>
        <dbReference type="EMBL" id="PJJ53320.1"/>
    </source>
</evidence>
<protein>
    <submittedName>
        <fullName evidence="3">Uncharacterized protein with TBP-like fold DUF4468</fullName>
    </submittedName>
</protein>
<dbReference type="Pfam" id="PF14730">
    <property type="entry name" value="DUF4468"/>
    <property type="match status" value="1"/>
</dbReference>